<evidence type="ECO:0000313" key="9">
    <source>
        <dbReference type="EMBL" id="SFV55719.1"/>
    </source>
</evidence>
<accession>A0A1W1BQ96</accession>
<keyword evidence="4 7" id="KW-0812">Transmembrane</keyword>
<comment type="subcellular location">
    <subcellularLocation>
        <location evidence="1">Cell membrane</location>
        <topology evidence="1">Multi-pass membrane protein</topology>
    </subcellularLocation>
</comment>
<evidence type="ECO:0000256" key="4">
    <source>
        <dbReference type="ARBA" id="ARBA00022692"/>
    </source>
</evidence>
<dbReference type="InterPro" id="IPR013525">
    <property type="entry name" value="ABC2_TM"/>
</dbReference>
<reference evidence="9" key="1">
    <citation type="submission" date="2016-10" db="EMBL/GenBank/DDBJ databases">
        <authorList>
            <person name="de Groot N.N."/>
        </authorList>
    </citation>
    <scope>NUCLEOTIDE SEQUENCE</scope>
</reference>
<keyword evidence="5 7" id="KW-1133">Transmembrane helix</keyword>
<feature type="transmembrane region" description="Helical" evidence="7">
    <location>
        <begin position="68"/>
        <end position="88"/>
    </location>
</feature>
<keyword evidence="6 7" id="KW-0472">Membrane</keyword>
<dbReference type="GO" id="GO:0140359">
    <property type="term" value="F:ABC-type transporter activity"/>
    <property type="evidence" value="ECO:0007669"/>
    <property type="project" value="InterPro"/>
</dbReference>
<proteinExistence type="predicted"/>
<feature type="transmembrane region" description="Helical" evidence="7">
    <location>
        <begin position="234"/>
        <end position="253"/>
    </location>
</feature>
<dbReference type="Pfam" id="PF01061">
    <property type="entry name" value="ABC2_membrane"/>
    <property type="match status" value="1"/>
</dbReference>
<dbReference type="InterPro" id="IPR047817">
    <property type="entry name" value="ABC2_TM_bact-type"/>
</dbReference>
<dbReference type="AlphaFoldDB" id="A0A1W1BQ96"/>
<dbReference type="GO" id="GO:0005886">
    <property type="term" value="C:plasma membrane"/>
    <property type="evidence" value="ECO:0007669"/>
    <property type="project" value="UniProtKB-SubCell"/>
</dbReference>
<evidence type="ECO:0000256" key="1">
    <source>
        <dbReference type="ARBA" id="ARBA00004651"/>
    </source>
</evidence>
<dbReference type="PANTHER" id="PTHR30413">
    <property type="entry name" value="INNER MEMBRANE TRANSPORT PERMEASE"/>
    <property type="match status" value="1"/>
</dbReference>
<dbReference type="EMBL" id="FPHC01000038">
    <property type="protein sequence ID" value="SFV55719.1"/>
    <property type="molecule type" value="Genomic_DNA"/>
</dbReference>
<keyword evidence="2" id="KW-0813">Transport</keyword>
<name>A0A1W1BQ96_9ZZZZ</name>
<evidence type="ECO:0000256" key="2">
    <source>
        <dbReference type="ARBA" id="ARBA00022448"/>
    </source>
</evidence>
<organism evidence="9">
    <name type="scientific">hydrothermal vent metagenome</name>
    <dbReference type="NCBI Taxonomy" id="652676"/>
    <lineage>
        <taxon>unclassified sequences</taxon>
        <taxon>metagenomes</taxon>
        <taxon>ecological metagenomes</taxon>
    </lineage>
</organism>
<dbReference type="GO" id="GO:0015920">
    <property type="term" value="P:lipopolysaccharide transport"/>
    <property type="evidence" value="ECO:0007669"/>
    <property type="project" value="TreeGrafter"/>
</dbReference>
<dbReference type="PROSITE" id="PS51012">
    <property type="entry name" value="ABC_TM2"/>
    <property type="match status" value="1"/>
</dbReference>
<evidence type="ECO:0000256" key="3">
    <source>
        <dbReference type="ARBA" id="ARBA00022475"/>
    </source>
</evidence>
<gene>
    <name evidence="9" type="ORF">MNB_SV-6-655</name>
</gene>
<feature type="transmembrane region" description="Helical" evidence="7">
    <location>
        <begin position="179"/>
        <end position="200"/>
    </location>
</feature>
<protein>
    <submittedName>
        <fullName evidence="9">O-antigen export system permease protein RfbD</fullName>
    </submittedName>
</protein>
<evidence type="ECO:0000256" key="7">
    <source>
        <dbReference type="SAM" id="Phobius"/>
    </source>
</evidence>
<evidence type="ECO:0000256" key="6">
    <source>
        <dbReference type="ARBA" id="ARBA00023136"/>
    </source>
</evidence>
<feature type="domain" description="ABC transmembrane type-2" evidence="8">
    <location>
        <begin position="32"/>
        <end position="256"/>
    </location>
</feature>
<feature type="transmembrane region" description="Helical" evidence="7">
    <location>
        <begin position="109"/>
        <end position="138"/>
    </location>
</feature>
<evidence type="ECO:0000256" key="5">
    <source>
        <dbReference type="ARBA" id="ARBA00022989"/>
    </source>
</evidence>
<feature type="transmembrane region" description="Helical" evidence="7">
    <location>
        <begin position="144"/>
        <end position="167"/>
    </location>
</feature>
<dbReference type="PANTHER" id="PTHR30413:SF10">
    <property type="entry name" value="CAPSULE POLYSACCHARIDE EXPORT INNER-MEMBRANE PROTEIN CTRC"/>
    <property type="match status" value="1"/>
</dbReference>
<sequence>MRNILYAVWSYRYFIVSSIKTDFKSRFARSKLGFIWMILHPLAQVLIYALILSAIISSKLPGIDSQYAYAIYLLAGMVGWTLFAEIVGRSLNIFIDNANLIKKMAFPKMTLPFIVVGTALVNFLLLFITMFVVFGILGHVALSAIVWLPLLIVITLGLAVGIGLSLGTINVFLRDVGQIMTIVLQFWFWLTPVVYTISIVPEKYHTLLYLNPMVGVIEGYHSVLVYDKAPDFTLLIYPSIVAISTLALAFFIFKRANADMADLL</sequence>
<evidence type="ECO:0000259" key="8">
    <source>
        <dbReference type="PROSITE" id="PS51012"/>
    </source>
</evidence>
<feature type="transmembrane region" description="Helical" evidence="7">
    <location>
        <begin position="34"/>
        <end position="56"/>
    </location>
</feature>
<keyword evidence="3" id="KW-1003">Cell membrane</keyword>